<dbReference type="Gene3D" id="3.80.10.10">
    <property type="entry name" value="Ribonuclease Inhibitor"/>
    <property type="match status" value="1"/>
</dbReference>
<dbReference type="InterPro" id="IPR032675">
    <property type="entry name" value="LRR_dom_sf"/>
</dbReference>
<dbReference type="AlphaFoldDB" id="A0AA86RFX7"/>
<protein>
    <submittedName>
        <fullName evidence="1">Leucine-rich repeat domain superfamily</fullName>
    </submittedName>
    <submittedName>
        <fullName evidence="2">Leucine-rich_repeat domain superfamily</fullName>
    </submittedName>
</protein>
<name>A0AA86RFX7_9EUKA</name>
<accession>A0AA86RFX7</accession>
<dbReference type="PROSITE" id="PS51450">
    <property type="entry name" value="LRR"/>
    <property type="match status" value="1"/>
</dbReference>
<gene>
    <name evidence="1" type="ORF">HINF_LOCUS59169</name>
    <name evidence="2" type="ORF">HINF_LOCUS67736</name>
</gene>
<proteinExistence type="predicted"/>
<evidence type="ECO:0000313" key="3">
    <source>
        <dbReference type="Proteomes" id="UP001642409"/>
    </source>
</evidence>
<dbReference type="EMBL" id="CAXDID020000472">
    <property type="protein sequence ID" value="CAL6094996.1"/>
    <property type="molecule type" value="Genomic_DNA"/>
</dbReference>
<evidence type="ECO:0000313" key="1">
    <source>
        <dbReference type="EMBL" id="CAI9971524.1"/>
    </source>
</evidence>
<dbReference type="Proteomes" id="UP001642409">
    <property type="component" value="Unassembled WGS sequence"/>
</dbReference>
<evidence type="ECO:0000313" key="2">
    <source>
        <dbReference type="EMBL" id="CAL6094996.1"/>
    </source>
</evidence>
<reference evidence="1" key="1">
    <citation type="submission" date="2023-06" db="EMBL/GenBank/DDBJ databases">
        <authorList>
            <person name="Kurt Z."/>
        </authorList>
    </citation>
    <scope>NUCLEOTIDE SEQUENCE</scope>
</reference>
<sequence>MRPRRVLKMKSSEKTSEFRFQEFCKAIQYFYIHCSRDGQNNIECASVLSNFQQLVSLDLSENLITNISYLRDLLKLQILDVSFEPIAKHKFANKNWVREQRVPTETDFMNSFGCSQYEVTQLINKSKQQKEMSDNKYMLIKKYENDVKNSSLKINGEQKLNNLQFTDVLKLTELACSKTLTKA</sequence>
<dbReference type="EMBL" id="CATOUU010001093">
    <property type="protein sequence ID" value="CAI9971524.1"/>
    <property type="molecule type" value="Genomic_DNA"/>
</dbReference>
<keyword evidence="3" id="KW-1185">Reference proteome</keyword>
<reference evidence="2 3" key="2">
    <citation type="submission" date="2024-07" db="EMBL/GenBank/DDBJ databases">
        <authorList>
            <person name="Akdeniz Z."/>
        </authorList>
    </citation>
    <scope>NUCLEOTIDE SEQUENCE [LARGE SCALE GENOMIC DNA]</scope>
</reference>
<dbReference type="InterPro" id="IPR001611">
    <property type="entry name" value="Leu-rich_rpt"/>
</dbReference>
<organism evidence="1">
    <name type="scientific">Hexamita inflata</name>
    <dbReference type="NCBI Taxonomy" id="28002"/>
    <lineage>
        <taxon>Eukaryota</taxon>
        <taxon>Metamonada</taxon>
        <taxon>Diplomonadida</taxon>
        <taxon>Hexamitidae</taxon>
        <taxon>Hexamitinae</taxon>
        <taxon>Hexamita</taxon>
    </lineage>
</organism>
<comment type="caution">
    <text evidence="1">The sequence shown here is derived from an EMBL/GenBank/DDBJ whole genome shotgun (WGS) entry which is preliminary data.</text>
</comment>
<dbReference type="SUPFAM" id="SSF52058">
    <property type="entry name" value="L domain-like"/>
    <property type="match status" value="1"/>
</dbReference>